<sequence>MYELPPMKKNGFTLIELVVVIVILGILAVVAAPKFMNLQNDARNASLKGLEGSLKSALGVGYSKLVMNGLENSPYVTTRDKGKGEPDNYIFSADVGIPGCSKNAACTFYYGYPEATEETFKRLLTNMDSDWAMVRDNGHLLFTFSQFTKKVIQPDRPDITNTVMNRDNCFITYSPPTSRNSGYKLTFTPCK</sequence>
<dbReference type="InterPro" id="IPR012902">
    <property type="entry name" value="N_methyl_site"/>
</dbReference>
<organism evidence="2 3">
    <name type="scientific">Photobacterium angustum (strain S14 / CCUG 15956)</name>
    <name type="common">Vibrio sp. (strain S14 / CCUG 15956)</name>
    <dbReference type="NCBI Taxonomy" id="314292"/>
    <lineage>
        <taxon>Bacteria</taxon>
        <taxon>Pseudomonadati</taxon>
        <taxon>Pseudomonadota</taxon>
        <taxon>Gammaproteobacteria</taxon>
        <taxon>Vibrionales</taxon>
        <taxon>Vibrionaceae</taxon>
        <taxon>Photobacterium</taxon>
    </lineage>
</organism>
<gene>
    <name evidence="2" type="ORF">VAS14_15174</name>
</gene>
<dbReference type="eggNOG" id="COG2165">
    <property type="taxonomic scope" value="Bacteria"/>
</dbReference>
<accession>Q1ZTU0</accession>
<dbReference type="Gene3D" id="3.30.700.10">
    <property type="entry name" value="Glycoprotein, Type 4 Pilin"/>
    <property type="match status" value="1"/>
</dbReference>
<keyword evidence="1" id="KW-0812">Transmembrane</keyword>
<dbReference type="Pfam" id="PF07963">
    <property type="entry name" value="N_methyl"/>
    <property type="match status" value="1"/>
</dbReference>
<dbReference type="EMBL" id="AAOJ01000001">
    <property type="protein sequence ID" value="EAS66670.1"/>
    <property type="molecule type" value="Genomic_DNA"/>
</dbReference>
<feature type="transmembrane region" description="Helical" evidence="1">
    <location>
        <begin position="12"/>
        <end position="33"/>
    </location>
</feature>
<proteinExistence type="predicted"/>
<comment type="caution">
    <text evidence="2">The sequence shown here is derived from an EMBL/GenBank/DDBJ whole genome shotgun (WGS) entry which is preliminary data.</text>
</comment>
<evidence type="ECO:0000313" key="2">
    <source>
        <dbReference type="EMBL" id="EAS66670.1"/>
    </source>
</evidence>
<keyword evidence="1" id="KW-1133">Transmembrane helix</keyword>
<dbReference type="AlphaFoldDB" id="Q1ZTU0"/>
<dbReference type="NCBIfam" id="TIGR02532">
    <property type="entry name" value="IV_pilin_GFxxxE"/>
    <property type="match status" value="1"/>
</dbReference>
<protein>
    <submittedName>
        <fullName evidence="2">Putative MSHA pilin protein MshA</fullName>
    </submittedName>
</protein>
<dbReference type="Proteomes" id="UP000001603">
    <property type="component" value="Unassembled WGS sequence"/>
</dbReference>
<keyword evidence="1" id="KW-0472">Membrane</keyword>
<reference evidence="2 3" key="1">
    <citation type="journal article" date="2009" name="Proc. Natl. Acad. Sci. U.S.A.">
        <title>The genomic basis of trophic strategy in marine bacteria.</title>
        <authorList>
            <person name="Lauro F.M."/>
            <person name="McDougald D."/>
            <person name="Thomas T."/>
            <person name="Williams T.J."/>
            <person name="Egan S."/>
            <person name="Rice S."/>
            <person name="DeMaere M.Z."/>
            <person name="Ting L."/>
            <person name="Ertan H."/>
            <person name="Johnson J."/>
            <person name="Ferriera S."/>
            <person name="Lapidus A."/>
            <person name="Anderson I."/>
            <person name="Kyrpides N."/>
            <person name="Munk A.C."/>
            <person name="Detter C."/>
            <person name="Han C.S."/>
            <person name="Brown M.V."/>
            <person name="Robb F.T."/>
            <person name="Kjelleberg S."/>
            <person name="Cavicchioli R."/>
        </authorList>
    </citation>
    <scope>NUCLEOTIDE SEQUENCE [LARGE SCALE GENOMIC DNA]</scope>
    <source>
        <strain evidence="2 3">S14</strain>
    </source>
</reference>
<dbReference type="InterPro" id="IPR045584">
    <property type="entry name" value="Pilin-like"/>
</dbReference>
<dbReference type="SUPFAM" id="SSF54523">
    <property type="entry name" value="Pili subunits"/>
    <property type="match status" value="1"/>
</dbReference>
<evidence type="ECO:0000256" key="1">
    <source>
        <dbReference type="SAM" id="Phobius"/>
    </source>
</evidence>
<name>Q1ZTU0_PHOAS</name>
<evidence type="ECO:0000313" key="3">
    <source>
        <dbReference type="Proteomes" id="UP000001603"/>
    </source>
</evidence>
<dbReference type="HOGENOM" id="CLU_098637_3_0_6"/>